<keyword evidence="8" id="KW-0969">Cilium</keyword>
<comment type="subcellular location">
    <subcellularLocation>
        <location evidence="1 7">Cell membrane</location>
        <topology evidence="1 7">Multi-pass membrane protein</topology>
    </subcellularLocation>
</comment>
<dbReference type="GO" id="GO:0005886">
    <property type="term" value="C:plasma membrane"/>
    <property type="evidence" value="ECO:0007669"/>
    <property type="project" value="UniProtKB-SubCell"/>
</dbReference>
<gene>
    <name evidence="7 8" type="primary">flhA</name>
    <name evidence="8" type="ORF">C3F09_11110</name>
</gene>
<organism evidence="8 9">
    <name type="scientific">candidate division GN15 bacterium</name>
    <dbReference type="NCBI Taxonomy" id="2072418"/>
    <lineage>
        <taxon>Bacteria</taxon>
        <taxon>candidate division GN15</taxon>
    </lineage>
</organism>
<evidence type="ECO:0000256" key="7">
    <source>
        <dbReference type="RuleBase" id="RU364093"/>
    </source>
</evidence>
<feature type="transmembrane region" description="Helical" evidence="7">
    <location>
        <begin position="43"/>
        <end position="62"/>
    </location>
</feature>
<dbReference type="EMBL" id="PQAP01000193">
    <property type="protein sequence ID" value="PWB68691.1"/>
    <property type="molecule type" value="Genomic_DNA"/>
</dbReference>
<feature type="transmembrane region" description="Helical" evidence="7">
    <location>
        <begin position="243"/>
        <end position="265"/>
    </location>
</feature>
<protein>
    <recommendedName>
        <fullName evidence="7">Flagellar biosynthesis protein FlhA</fullName>
    </recommendedName>
</protein>
<dbReference type="InterPro" id="IPR006301">
    <property type="entry name" value="FlhA"/>
</dbReference>
<reference evidence="8 9" key="1">
    <citation type="journal article" date="2018" name="ISME J.">
        <title>A methanotrophic archaeon couples anaerobic oxidation of methane to Fe(III) reduction.</title>
        <authorList>
            <person name="Cai C."/>
            <person name="Leu A.O."/>
            <person name="Xie G.J."/>
            <person name="Guo J."/>
            <person name="Feng Y."/>
            <person name="Zhao J.X."/>
            <person name="Tyson G.W."/>
            <person name="Yuan Z."/>
            <person name="Hu S."/>
        </authorList>
    </citation>
    <scope>NUCLEOTIDE SEQUENCE [LARGE SCALE GENOMIC DNA]</scope>
    <source>
        <strain evidence="8">FeB_12</strain>
    </source>
</reference>
<keyword evidence="5 7" id="KW-1133">Transmembrane helix</keyword>
<keyword evidence="3 7" id="KW-1003">Cell membrane</keyword>
<accession>A0A855X3R2</accession>
<keyword evidence="7" id="KW-1005">Bacterial flagellum biogenesis</keyword>
<dbReference type="GO" id="GO:0009306">
    <property type="term" value="P:protein secretion"/>
    <property type="evidence" value="ECO:0007669"/>
    <property type="project" value="InterPro"/>
</dbReference>
<dbReference type="Gene3D" id="3.40.50.12790">
    <property type="entry name" value="FHIPEP family, domain 4"/>
    <property type="match status" value="1"/>
</dbReference>
<dbReference type="InterPro" id="IPR042194">
    <property type="entry name" value="FHIPEP_1"/>
</dbReference>
<feature type="transmembrane region" description="Helical" evidence="7">
    <location>
        <begin position="114"/>
        <end position="133"/>
    </location>
</feature>
<feature type="transmembrane region" description="Helical" evidence="7">
    <location>
        <begin position="286"/>
        <end position="318"/>
    </location>
</feature>
<dbReference type="InterPro" id="IPR001712">
    <property type="entry name" value="T3SS_FHIPEP"/>
</dbReference>
<keyword evidence="7" id="KW-0653">Protein transport</keyword>
<dbReference type="PIRSF" id="PIRSF005419">
    <property type="entry name" value="FlhA"/>
    <property type="match status" value="1"/>
</dbReference>
<dbReference type="GO" id="GO:0044780">
    <property type="term" value="P:bacterial-type flagellum assembly"/>
    <property type="evidence" value="ECO:0007669"/>
    <property type="project" value="InterPro"/>
</dbReference>
<evidence type="ECO:0000256" key="3">
    <source>
        <dbReference type="ARBA" id="ARBA00022475"/>
    </source>
</evidence>
<keyword evidence="8" id="KW-0966">Cell projection</keyword>
<dbReference type="AlphaFoldDB" id="A0A855X3R2"/>
<feature type="transmembrane region" description="Helical" evidence="7">
    <location>
        <begin position="74"/>
        <end position="94"/>
    </location>
</feature>
<dbReference type="InterPro" id="IPR025505">
    <property type="entry name" value="FHIPEP_CS"/>
</dbReference>
<evidence type="ECO:0000313" key="8">
    <source>
        <dbReference type="EMBL" id="PWB68691.1"/>
    </source>
</evidence>
<sequence length="694" mass="75216">MATRSNNSLLGQLAGRSDIILALGVVAIIGVLVIPIPPALLDFALAFNITFSLVILLTTLYVTRPLDLSVFPGMLLVITLLRLSLNVASTRLILGQAYAGEVINTFGHFVVQGNYVVGFIIFCILVVIQFVVITKGAGRISEVAARFTLDAMPGKQMAIDADLNAGIINDQEARRRREDIAREADFYGAMDGASKFVRGDAIAGILITLINLIGGFIIGIAMSGKTVSEAIKTYSLLSIGDGLVTQIPALLVSTASGIIVTRAAATSNMGADLTSQLSRQPRAIMVAAGVLLMFAMVPGMPTVTFLVLGLMVGGVGYITREAQKNRAIAEQQEAAKKQVKGKEVKERTEDLLKVDTIGLEIGYGLIPLVDVNQGGNLLERISGIRKQLASELGIVVPPIRIRDNVRLRPNEYQIKIKGIRLSGSELILDHLLAINPGFVTDKLDGFDTKDPAFGMDATWILPAFREVAEARQFTVVEPSAVLATHLTEVIRASAPEILTRQDVRHLVDTLKEDYPALVDSVIPEVLPLGTLHKILSGLLSERVPVRDLATIVETLSDYIPVTKDTDVLTEYVRMALKRQISELYKDSNDKINVFTIDPAVEQKLSDSVQSTRQGLMLVLDPAITDLLLRRIGEQVERMQNAGLVPVAICSPNIRLALRRLVESTHPALAIVSYNEMVPTVELVSMGTVRLSDDN</sequence>
<keyword evidence="8" id="KW-0282">Flagellum</keyword>
<proteinExistence type="inferred from homology"/>
<evidence type="ECO:0000313" key="9">
    <source>
        <dbReference type="Proteomes" id="UP000250918"/>
    </source>
</evidence>
<feature type="transmembrane region" description="Helical" evidence="7">
    <location>
        <begin position="201"/>
        <end position="223"/>
    </location>
</feature>
<dbReference type="Gene3D" id="3.40.30.60">
    <property type="entry name" value="FHIPEP family, domain 1"/>
    <property type="match status" value="1"/>
</dbReference>
<dbReference type="Gene3D" id="1.10.8.540">
    <property type="entry name" value="FHIPEP family, domain 3"/>
    <property type="match status" value="1"/>
</dbReference>
<dbReference type="InterPro" id="IPR042196">
    <property type="entry name" value="FHIPEP_4"/>
</dbReference>
<keyword evidence="4 7" id="KW-0812">Transmembrane</keyword>
<comment type="similarity">
    <text evidence="2 7">Belongs to the FHIPEP (flagella/HR/invasion proteins export pore) family.</text>
</comment>
<name>A0A855X3R2_9BACT</name>
<evidence type="ECO:0000256" key="2">
    <source>
        <dbReference type="ARBA" id="ARBA00008835"/>
    </source>
</evidence>
<evidence type="ECO:0000256" key="4">
    <source>
        <dbReference type="ARBA" id="ARBA00022692"/>
    </source>
</evidence>
<evidence type="ECO:0000256" key="5">
    <source>
        <dbReference type="ARBA" id="ARBA00022989"/>
    </source>
</evidence>
<keyword evidence="7" id="KW-0813">Transport</keyword>
<feature type="transmembrane region" description="Helical" evidence="7">
    <location>
        <begin position="20"/>
        <end position="37"/>
    </location>
</feature>
<evidence type="ECO:0000256" key="6">
    <source>
        <dbReference type="ARBA" id="ARBA00023136"/>
    </source>
</evidence>
<dbReference type="PANTHER" id="PTHR30161">
    <property type="entry name" value="FLAGELLAR EXPORT PROTEIN, MEMBRANE FLHA SUBUNIT-RELATED"/>
    <property type="match status" value="1"/>
</dbReference>
<evidence type="ECO:0000256" key="1">
    <source>
        <dbReference type="ARBA" id="ARBA00004651"/>
    </source>
</evidence>
<dbReference type="NCBIfam" id="TIGR01398">
    <property type="entry name" value="FlhA"/>
    <property type="match status" value="1"/>
</dbReference>
<comment type="function">
    <text evidence="7">Required for formation of the rod structure of the flagellar apparatus. Together with FliI and FliH, may constitute the export apparatus of flagellin.</text>
</comment>
<dbReference type="Proteomes" id="UP000250918">
    <property type="component" value="Unassembled WGS sequence"/>
</dbReference>
<dbReference type="PROSITE" id="PS00994">
    <property type="entry name" value="FHIPEP"/>
    <property type="match status" value="1"/>
</dbReference>
<dbReference type="PANTHER" id="PTHR30161:SF1">
    <property type="entry name" value="FLAGELLAR BIOSYNTHESIS PROTEIN FLHA-RELATED"/>
    <property type="match status" value="1"/>
</dbReference>
<dbReference type="Pfam" id="PF00771">
    <property type="entry name" value="FHIPEP"/>
    <property type="match status" value="1"/>
</dbReference>
<keyword evidence="6 7" id="KW-0472">Membrane</keyword>
<comment type="caution">
    <text evidence="8">The sequence shown here is derived from an EMBL/GenBank/DDBJ whole genome shotgun (WGS) entry which is preliminary data.</text>
</comment>
<dbReference type="PRINTS" id="PR00949">
    <property type="entry name" value="TYPE3IMAPROT"/>
</dbReference>
<dbReference type="InterPro" id="IPR042193">
    <property type="entry name" value="FHIPEP_3"/>
</dbReference>
<keyword evidence="7" id="KW-1006">Bacterial flagellum protein export</keyword>